<proteinExistence type="predicted"/>
<evidence type="ECO:0000256" key="2">
    <source>
        <dbReference type="ARBA" id="ARBA00023015"/>
    </source>
</evidence>
<keyword evidence="8" id="KW-1185">Reference proteome</keyword>
<feature type="DNA-binding region" description="H-T-H motif" evidence="5">
    <location>
        <begin position="37"/>
        <end position="56"/>
    </location>
</feature>
<dbReference type="InterPro" id="IPR036271">
    <property type="entry name" value="Tet_transcr_reg_TetR-rel_C_sf"/>
</dbReference>
<dbReference type="InterPro" id="IPR009057">
    <property type="entry name" value="Homeodomain-like_sf"/>
</dbReference>
<dbReference type="PANTHER" id="PTHR30055:SF228">
    <property type="entry name" value="TRANSCRIPTIONAL REGULATOR-RELATED"/>
    <property type="match status" value="1"/>
</dbReference>
<dbReference type="Pfam" id="PF13977">
    <property type="entry name" value="TetR_C_6"/>
    <property type="match status" value="1"/>
</dbReference>
<gene>
    <name evidence="7" type="ORF">JO391_11955</name>
</gene>
<dbReference type="SUPFAM" id="SSF48498">
    <property type="entry name" value="Tetracyclin repressor-like, C-terminal domain"/>
    <property type="match status" value="1"/>
</dbReference>
<dbReference type="GO" id="GO:0000976">
    <property type="term" value="F:transcription cis-regulatory region binding"/>
    <property type="evidence" value="ECO:0007669"/>
    <property type="project" value="TreeGrafter"/>
</dbReference>
<dbReference type="RefSeq" id="WP_220660719.1">
    <property type="nucleotide sequence ID" value="NZ_CP069370.1"/>
</dbReference>
<protein>
    <submittedName>
        <fullName evidence="7">TetR family transcriptional regulator C-terminal domain-containing protein</fullName>
    </submittedName>
</protein>
<organism evidence="7 8">
    <name type="scientific">Neotabrizicola shimadae</name>
    <dbReference type="NCBI Taxonomy" id="2807096"/>
    <lineage>
        <taxon>Bacteria</taxon>
        <taxon>Pseudomonadati</taxon>
        <taxon>Pseudomonadota</taxon>
        <taxon>Alphaproteobacteria</taxon>
        <taxon>Rhodobacterales</taxon>
        <taxon>Paracoccaceae</taxon>
        <taxon>Neotabrizicola</taxon>
    </lineage>
</organism>
<sequence>MATERRQFRREGEDRRREDLVAATLMLVGEGGAEAATLRAIAARAGVTAGLIRHYFGSKEDLLRSAFLDMMTRMTAESGAGLDDAPPDPAARLAAFVAGSLRPPVVDGHRVVLWAGFLHLVRRDRAMRDVHEMSYHAYRSRLESLIADLPRPSSPPRNRADAIACNAVIDGLWMEGSILPDTFASGEIVTIGLTSCGAILGVDLISVLPPPSPEVFA</sequence>
<dbReference type="Gene3D" id="1.10.357.10">
    <property type="entry name" value="Tetracycline Repressor, domain 2"/>
    <property type="match status" value="1"/>
</dbReference>
<dbReference type="KEGG" id="nsm:JO391_11955"/>
<feature type="domain" description="HTH tetR-type" evidence="6">
    <location>
        <begin position="14"/>
        <end position="74"/>
    </location>
</feature>
<evidence type="ECO:0000256" key="5">
    <source>
        <dbReference type="PROSITE-ProRule" id="PRU00335"/>
    </source>
</evidence>
<dbReference type="InterPro" id="IPR050109">
    <property type="entry name" value="HTH-type_TetR-like_transc_reg"/>
</dbReference>
<dbReference type="PRINTS" id="PR00455">
    <property type="entry name" value="HTHTETR"/>
</dbReference>
<reference evidence="7" key="1">
    <citation type="submission" date="2021-02" db="EMBL/GenBank/DDBJ databases">
        <title>Rhodobacter shimadae sp. nov., an aerobic anoxygenic phototrophic bacterium isolated from a hot spring.</title>
        <authorList>
            <person name="Muramatsu S."/>
            <person name="Haruta S."/>
            <person name="Hirose S."/>
            <person name="Hanada S."/>
        </authorList>
    </citation>
    <scope>NUCLEOTIDE SEQUENCE</scope>
    <source>
        <strain evidence="7">N10</strain>
    </source>
</reference>
<dbReference type="EMBL" id="CP069370">
    <property type="protein sequence ID" value="QYZ68496.1"/>
    <property type="molecule type" value="Genomic_DNA"/>
</dbReference>
<dbReference type="SUPFAM" id="SSF46689">
    <property type="entry name" value="Homeodomain-like"/>
    <property type="match status" value="1"/>
</dbReference>
<evidence type="ECO:0000256" key="3">
    <source>
        <dbReference type="ARBA" id="ARBA00023125"/>
    </source>
</evidence>
<dbReference type="InterPro" id="IPR001647">
    <property type="entry name" value="HTH_TetR"/>
</dbReference>
<evidence type="ECO:0000259" key="6">
    <source>
        <dbReference type="PROSITE" id="PS50977"/>
    </source>
</evidence>
<dbReference type="AlphaFoldDB" id="A0A8G0ZT88"/>
<evidence type="ECO:0000256" key="1">
    <source>
        <dbReference type="ARBA" id="ARBA00022491"/>
    </source>
</evidence>
<dbReference type="PANTHER" id="PTHR30055">
    <property type="entry name" value="HTH-TYPE TRANSCRIPTIONAL REGULATOR RUTR"/>
    <property type="match status" value="1"/>
</dbReference>
<keyword evidence="3 5" id="KW-0238">DNA-binding</keyword>
<dbReference type="GO" id="GO:0003700">
    <property type="term" value="F:DNA-binding transcription factor activity"/>
    <property type="evidence" value="ECO:0007669"/>
    <property type="project" value="TreeGrafter"/>
</dbReference>
<evidence type="ECO:0000256" key="4">
    <source>
        <dbReference type="ARBA" id="ARBA00023163"/>
    </source>
</evidence>
<keyword evidence="1" id="KW-0678">Repressor</keyword>
<dbReference type="Proteomes" id="UP000826300">
    <property type="component" value="Chromosome"/>
</dbReference>
<name>A0A8G0ZT88_9RHOB</name>
<keyword evidence="4" id="KW-0804">Transcription</keyword>
<evidence type="ECO:0000313" key="8">
    <source>
        <dbReference type="Proteomes" id="UP000826300"/>
    </source>
</evidence>
<evidence type="ECO:0000313" key="7">
    <source>
        <dbReference type="EMBL" id="QYZ68496.1"/>
    </source>
</evidence>
<dbReference type="Pfam" id="PF00440">
    <property type="entry name" value="TetR_N"/>
    <property type="match status" value="1"/>
</dbReference>
<accession>A0A8G0ZT88</accession>
<dbReference type="PROSITE" id="PS50977">
    <property type="entry name" value="HTH_TETR_2"/>
    <property type="match status" value="1"/>
</dbReference>
<keyword evidence="2" id="KW-0805">Transcription regulation</keyword>
<dbReference type="InterPro" id="IPR039538">
    <property type="entry name" value="BetI_C"/>
</dbReference>